<dbReference type="GeneID" id="31011323"/>
<comment type="caution">
    <text evidence="3">The sequence shown here is derived from an EMBL/GenBank/DDBJ whole genome shotgun (WGS) entry which is preliminary data.</text>
</comment>
<dbReference type="AlphaFoldDB" id="A0A1J9R6W5"/>
<proteinExistence type="predicted"/>
<protein>
    <submittedName>
        <fullName evidence="3">Hsp70 protein</fullName>
    </submittedName>
</protein>
<keyword evidence="2" id="KW-0067">ATP-binding</keyword>
<dbReference type="Proteomes" id="UP000183809">
    <property type="component" value="Unassembled WGS sequence"/>
</dbReference>
<name>A0A1J9R6W5_9PEZI</name>
<evidence type="ECO:0000313" key="3">
    <source>
        <dbReference type="EMBL" id="OJD35962.1"/>
    </source>
</evidence>
<keyword evidence="4" id="KW-1185">Reference proteome</keyword>
<evidence type="ECO:0000256" key="1">
    <source>
        <dbReference type="ARBA" id="ARBA00022741"/>
    </source>
</evidence>
<dbReference type="CDD" id="cd10170">
    <property type="entry name" value="ASKHA_NBD_HSP70"/>
    <property type="match status" value="1"/>
</dbReference>
<dbReference type="EMBL" id="MNUE01000014">
    <property type="protein sequence ID" value="OJD35962.1"/>
    <property type="molecule type" value="Genomic_DNA"/>
</dbReference>
<accession>A0A1J9R6W5</accession>
<dbReference type="STRING" id="236234.A0A1J9R6W5"/>
<dbReference type="GO" id="GO:0140662">
    <property type="term" value="F:ATP-dependent protein folding chaperone"/>
    <property type="evidence" value="ECO:0007669"/>
    <property type="project" value="InterPro"/>
</dbReference>
<dbReference type="SUPFAM" id="SSF53067">
    <property type="entry name" value="Actin-like ATPase domain"/>
    <property type="match status" value="2"/>
</dbReference>
<sequence>MPALEIVVGIDFGTTYSGASWAINAGERQVHLVDDWPNPVAANITQHKVPSLLSYNNRGQPVKWGYNVTVGTDTRVLRWFKLLVESLDYDNDMIEPLRESENLLRSMSRSRIDATSDYLRWIWESTKENIRIHQGDNWNAIYDVSVILTVPAIWSARAKARTKRIAHIAGLPENTKLVPEPEAAALAAFKDLLSGTSQQTLRKDDAFVVCDAGGGTVDLISYQIKSLHPFKIEECTPGTGGLYGSTLIDRCFENDIRTRIGPRTYDKMSPRRRARIFENFEAVKRSFNGDDREEHIVDLPGIRDNPAARIRDQAIQLTPSMLRTLFDHVCNQVIHLVDNQIEDARAENCRVKMVRYQ</sequence>
<evidence type="ECO:0000313" key="4">
    <source>
        <dbReference type="Proteomes" id="UP000183809"/>
    </source>
</evidence>
<dbReference type="PANTHER" id="PTHR14187">
    <property type="entry name" value="ALPHA KINASE/ELONGATION FACTOR 2 KINASE"/>
    <property type="match status" value="1"/>
</dbReference>
<organism evidence="3 4">
    <name type="scientific">Diplodia corticola</name>
    <dbReference type="NCBI Taxonomy" id="236234"/>
    <lineage>
        <taxon>Eukaryota</taxon>
        <taxon>Fungi</taxon>
        <taxon>Dikarya</taxon>
        <taxon>Ascomycota</taxon>
        <taxon>Pezizomycotina</taxon>
        <taxon>Dothideomycetes</taxon>
        <taxon>Dothideomycetes incertae sedis</taxon>
        <taxon>Botryosphaeriales</taxon>
        <taxon>Botryosphaeriaceae</taxon>
        <taxon>Diplodia</taxon>
    </lineage>
</organism>
<dbReference type="InterPro" id="IPR013126">
    <property type="entry name" value="Hsp_70_fam"/>
</dbReference>
<dbReference type="Gene3D" id="3.30.420.40">
    <property type="match status" value="1"/>
</dbReference>
<dbReference type="RefSeq" id="XP_020132222.1">
    <property type="nucleotide sequence ID" value="XM_020271064.1"/>
</dbReference>
<dbReference type="InterPro" id="IPR043129">
    <property type="entry name" value="ATPase_NBD"/>
</dbReference>
<evidence type="ECO:0000256" key="2">
    <source>
        <dbReference type="ARBA" id="ARBA00022840"/>
    </source>
</evidence>
<gene>
    <name evidence="3" type="ORF">BKCO1_14000151</name>
</gene>
<reference evidence="3 4" key="1">
    <citation type="submission" date="2016-10" db="EMBL/GenBank/DDBJ databases">
        <title>Proteomics and genomics reveal pathogen-plant mechanisms compatible with a hemibiotrophic lifestyle of Diplodia corticola.</title>
        <authorList>
            <person name="Fernandes I."/>
            <person name="De Jonge R."/>
            <person name="Van De Peer Y."/>
            <person name="Devreese B."/>
            <person name="Alves A."/>
            <person name="Esteves A.C."/>
        </authorList>
    </citation>
    <scope>NUCLEOTIDE SEQUENCE [LARGE SCALE GENOMIC DNA]</scope>
    <source>
        <strain evidence="3 4">CBS 112549</strain>
    </source>
</reference>
<keyword evidence="1" id="KW-0547">Nucleotide-binding</keyword>
<dbReference type="Pfam" id="PF00012">
    <property type="entry name" value="HSP70"/>
    <property type="match status" value="1"/>
</dbReference>
<dbReference type="PANTHER" id="PTHR14187:SF5">
    <property type="entry name" value="HEAT SHOCK 70 KDA PROTEIN 12A"/>
    <property type="match status" value="1"/>
</dbReference>
<dbReference type="OrthoDB" id="2963168at2759"/>
<dbReference type="GO" id="GO:0005524">
    <property type="term" value="F:ATP binding"/>
    <property type="evidence" value="ECO:0007669"/>
    <property type="project" value="UniProtKB-KW"/>
</dbReference>